<proteinExistence type="predicted"/>
<protein>
    <submittedName>
        <fullName evidence="1">SRPBCC family protein</fullName>
    </submittedName>
</protein>
<accession>A0ACD5BDE3</accession>
<evidence type="ECO:0000313" key="1">
    <source>
        <dbReference type="EMBL" id="WYW17413.1"/>
    </source>
</evidence>
<organism evidence="1 2">
    <name type="scientific">Amycolatopsis coloradensis</name>
    <dbReference type="NCBI Taxonomy" id="76021"/>
    <lineage>
        <taxon>Bacteria</taxon>
        <taxon>Bacillati</taxon>
        <taxon>Actinomycetota</taxon>
        <taxon>Actinomycetes</taxon>
        <taxon>Pseudonocardiales</taxon>
        <taxon>Pseudonocardiaceae</taxon>
        <taxon>Amycolatopsis</taxon>
    </lineage>
</organism>
<sequence length="183" mass="19734">MDLESPCVSIGLPPGATCGTIRGRHHSHLFLEGPAVRSYDVLAESTAPPAVVWALLLDPRTWPAWSGAGELDVGRSAGLSPDGRDEVGAIRAFRAGRAVTRERVAGLTPGKRFAYETVKSPQLADHQATIDLHEIPGGGTRIRWQGTYSARGIGLRSSERQVQRTMARTARRLAEYAAGQNVR</sequence>
<name>A0ACD5BDE3_9PSEU</name>
<reference evidence="1" key="1">
    <citation type="submission" date="2023-10" db="EMBL/GenBank/DDBJ databases">
        <title>Whole genome sequencing of actinobacterial strain Amycolatopsis sp. (BCA-696) identifies the underlying plant growth-promoting genes.</title>
        <authorList>
            <person name="Gandham P."/>
            <person name="Vadla N."/>
            <person name="Saji A."/>
            <person name="Srinivas V."/>
            <person name="Ruperao P."/>
            <person name="Selvanayagam S."/>
            <person name="Saxena R.K."/>
            <person name="Rathore A."/>
            <person name="Gopalakrishnan S."/>
            <person name="Thakur V."/>
        </authorList>
    </citation>
    <scope>NUCLEOTIDE SEQUENCE</scope>
    <source>
        <strain evidence="1">BCA-696</strain>
    </source>
</reference>
<dbReference type="EMBL" id="CP150484">
    <property type="protein sequence ID" value="WYW17413.1"/>
    <property type="molecule type" value="Genomic_DNA"/>
</dbReference>
<gene>
    <name evidence="1" type="ORF">LCL61_17840</name>
</gene>
<keyword evidence="2" id="KW-1185">Reference proteome</keyword>
<evidence type="ECO:0000313" key="2">
    <source>
        <dbReference type="Proteomes" id="UP001456344"/>
    </source>
</evidence>
<dbReference type="Proteomes" id="UP001456344">
    <property type="component" value="Chromosome"/>
</dbReference>